<name>A0AAV4VX29_CAEEX</name>
<dbReference type="AlphaFoldDB" id="A0AAV4VX29"/>
<comment type="caution">
    <text evidence="1">The sequence shown here is derived from an EMBL/GenBank/DDBJ whole genome shotgun (WGS) entry which is preliminary data.</text>
</comment>
<keyword evidence="2" id="KW-1185">Reference proteome</keyword>
<organism evidence="1 2">
    <name type="scientific">Caerostris extrusa</name>
    <name type="common">Bark spider</name>
    <name type="synonym">Caerostris bankana</name>
    <dbReference type="NCBI Taxonomy" id="172846"/>
    <lineage>
        <taxon>Eukaryota</taxon>
        <taxon>Metazoa</taxon>
        <taxon>Ecdysozoa</taxon>
        <taxon>Arthropoda</taxon>
        <taxon>Chelicerata</taxon>
        <taxon>Arachnida</taxon>
        <taxon>Araneae</taxon>
        <taxon>Araneomorphae</taxon>
        <taxon>Entelegynae</taxon>
        <taxon>Araneoidea</taxon>
        <taxon>Araneidae</taxon>
        <taxon>Caerostris</taxon>
    </lineage>
</organism>
<sequence>MRRYLLSVAIQNILPIRCECLSPGNCHPRRRECVDTVTWQAVRKSAGKTRPSHYFSIGSPQLGPPLSGMWIPPILDKRSPKQIKEDSVLIQCKFKKCMH</sequence>
<proteinExistence type="predicted"/>
<accession>A0AAV4VX29</accession>
<dbReference type="EMBL" id="BPLR01015227">
    <property type="protein sequence ID" value="GIY74514.1"/>
    <property type="molecule type" value="Genomic_DNA"/>
</dbReference>
<protein>
    <submittedName>
        <fullName evidence="1">Uncharacterized protein</fullName>
    </submittedName>
</protein>
<gene>
    <name evidence="1" type="ORF">CEXT_576471</name>
</gene>
<reference evidence="1 2" key="1">
    <citation type="submission" date="2021-06" db="EMBL/GenBank/DDBJ databases">
        <title>Caerostris extrusa draft genome.</title>
        <authorList>
            <person name="Kono N."/>
            <person name="Arakawa K."/>
        </authorList>
    </citation>
    <scope>NUCLEOTIDE SEQUENCE [LARGE SCALE GENOMIC DNA]</scope>
</reference>
<evidence type="ECO:0000313" key="1">
    <source>
        <dbReference type="EMBL" id="GIY74514.1"/>
    </source>
</evidence>
<evidence type="ECO:0000313" key="2">
    <source>
        <dbReference type="Proteomes" id="UP001054945"/>
    </source>
</evidence>
<dbReference type="Proteomes" id="UP001054945">
    <property type="component" value="Unassembled WGS sequence"/>
</dbReference>